<feature type="compositionally biased region" description="Basic and acidic residues" evidence="1">
    <location>
        <begin position="37"/>
        <end position="81"/>
    </location>
</feature>
<evidence type="ECO:0000256" key="1">
    <source>
        <dbReference type="SAM" id="MobiDB-lite"/>
    </source>
</evidence>
<proteinExistence type="predicted"/>
<dbReference type="RefSeq" id="WP_072831143.1">
    <property type="nucleotide sequence ID" value="NZ_FQXP01000004.1"/>
</dbReference>
<evidence type="ECO:0000256" key="2">
    <source>
        <dbReference type="SAM" id="SignalP"/>
    </source>
</evidence>
<feature type="signal peptide" evidence="2">
    <location>
        <begin position="1"/>
        <end position="21"/>
    </location>
</feature>
<feature type="compositionally biased region" description="Low complexity" evidence="1">
    <location>
        <begin position="99"/>
        <end position="123"/>
    </location>
</feature>
<keyword evidence="5" id="KW-1185">Reference proteome</keyword>
<keyword evidence="2" id="KW-0732">Signal</keyword>
<feature type="chain" id="PRO_5039092674" description="Transcobalamin-like C-terminal domain-containing protein" evidence="2">
    <location>
        <begin position="22"/>
        <end position="260"/>
    </location>
</feature>
<evidence type="ECO:0000313" key="5">
    <source>
        <dbReference type="Proteomes" id="UP000184526"/>
    </source>
</evidence>
<feature type="domain" description="Transcobalamin-like C-terminal" evidence="3">
    <location>
        <begin position="176"/>
        <end position="253"/>
    </location>
</feature>
<dbReference type="Pfam" id="PF14478">
    <property type="entry name" value="DUF4430"/>
    <property type="match status" value="1"/>
</dbReference>
<evidence type="ECO:0000259" key="3">
    <source>
        <dbReference type="Pfam" id="PF14478"/>
    </source>
</evidence>
<organism evidence="4 5">
    <name type="scientific">Clostridium collagenovorans DSM 3089</name>
    <dbReference type="NCBI Taxonomy" id="1121306"/>
    <lineage>
        <taxon>Bacteria</taxon>
        <taxon>Bacillati</taxon>
        <taxon>Bacillota</taxon>
        <taxon>Clostridia</taxon>
        <taxon>Eubacteriales</taxon>
        <taxon>Clostridiaceae</taxon>
        <taxon>Clostridium</taxon>
    </lineage>
</organism>
<evidence type="ECO:0000313" key="4">
    <source>
        <dbReference type="EMBL" id="SHH73603.1"/>
    </source>
</evidence>
<dbReference type="STRING" id="1121306.SAMN02745196_01257"/>
<dbReference type="Gene3D" id="2.170.130.30">
    <property type="match status" value="1"/>
</dbReference>
<dbReference type="OrthoDB" id="2356646at2"/>
<reference evidence="4 5" key="1">
    <citation type="submission" date="2016-11" db="EMBL/GenBank/DDBJ databases">
        <authorList>
            <person name="Jaros S."/>
            <person name="Januszkiewicz K."/>
            <person name="Wedrychowicz H."/>
        </authorList>
    </citation>
    <scope>NUCLEOTIDE SEQUENCE [LARGE SCALE GENOMIC DNA]</scope>
    <source>
        <strain evidence="4 5">DSM 3089</strain>
    </source>
</reference>
<dbReference type="PROSITE" id="PS51257">
    <property type="entry name" value="PROKAR_LIPOPROTEIN"/>
    <property type="match status" value="1"/>
</dbReference>
<dbReference type="Proteomes" id="UP000184526">
    <property type="component" value="Unassembled WGS sequence"/>
</dbReference>
<name>A0A1M5VFC0_9CLOT</name>
<protein>
    <recommendedName>
        <fullName evidence="3">Transcobalamin-like C-terminal domain-containing protein</fullName>
    </recommendedName>
</protein>
<sequence length="260" mass="28592">MKKRIALVLSLVLGITMLTGCGNNDNKKESSGQVAIEKNDSGADKVSDNEKDNKEEEKPEENKDGEENSDKSKDDKEENKDGSAASSLENKPSNEETKSPSQESSSSSNNNTPSTPSNNNTEKPAPKPEPAAKYVTLSITCNTLLDNMDKVDESKKGIIPSNGVILGEQKVEITEGESVFEVLSRVTREKRIHLDFVESPVYNTAYIRGIQNLYEFDGGDLSGWMYSVNGVFPNKGCSRINVKNGDRIEWKYTCDLGKDL</sequence>
<dbReference type="EMBL" id="FQXP01000004">
    <property type="protein sequence ID" value="SHH73603.1"/>
    <property type="molecule type" value="Genomic_DNA"/>
</dbReference>
<feature type="region of interest" description="Disordered" evidence="1">
    <location>
        <begin position="19"/>
        <end position="130"/>
    </location>
</feature>
<dbReference type="InterPro" id="IPR027954">
    <property type="entry name" value="Transcobalamin-like_C"/>
</dbReference>
<gene>
    <name evidence="4" type="ORF">SAMN02745196_01257</name>
</gene>
<accession>A0A1M5VFC0</accession>
<dbReference type="AlphaFoldDB" id="A0A1M5VFC0"/>